<dbReference type="OrthoDB" id="4558015at2"/>
<reference evidence="1 2" key="1">
    <citation type="submission" date="2018-07" db="EMBL/GenBank/DDBJ databases">
        <title>Genomic Encyclopedia of Type Strains, Phase IV (KMG-IV): sequencing the most valuable type-strain genomes for metagenomic binning, comparative biology and taxonomic classification.</title>
        <authorList>
            <person name="Goeker M."/>
        </authorList>
    </citation>
    <scope>NUCLEOTIDE SEQUENCE [LARGE SCALE GENOMIC DNA]</scope>
    <source>
        <strain evidence="1 2">DSM 44952</strain>
    </source>
</reference>
<name>A0A370GQV4_9NOCA</name>
<organism evidence="1 2">
    <name type="scientific">Nocardia mexicana</name>
    <dbReference type="NCBI Taxonomy" id="279262"/>
    <lineage>
        <taxon>Bacteria</taxon>
        <taxon>Bacillati</taxon>
        <taxon>Actinomycetota</taxon>
        <taxon>Actinomycetes</taxon>
        <taxon>Mycobacteriales</taxon>
        <taxon>Nocardiaceae</taxon>
        <taxon>Nocardia</taxon>
    </lineage>
</organism>
<dbReference type="AlphaFoldDB" id="A0A370GQV4"/>
<sequence length="61" mass="6958">MMNIVKSVVLHHLVRGLIMLGAVACGSAEIFHAEYRQRHQPLPEPDWSIPHQWYDAAHRSG</sequence>
<proteinExistence type="predicted"/>
<gene>
    <name evidence="1" type="ORF">DFR68_11516</name>
</gene>
<dbReference type="RefSeq" id="WP_147289109.1">
    <property type="nucleotide sequence ID" value="NZ_QQAZ01000015.1"/>
</dbReference>
<evidence type="ECO:0000313" key="1">
    <source>
        <dbReference type="EMBL" id="RDI44864.1"/>
    </source>
</evidence>
<accession>A0A370GQV4</accession>
<dbReference type="Proteomes" id="UP000255355">
    <property type="component" value="Unassembled WGS sequence"/>
</dbReference>
<protein>
    <submittedName>
        <fullName evidence="1">Uncharacterized protein</fullName>
    </submittedName>
</protein>
<evidence type="ECO:0000313" key="2">
    <source>
        <dbReference type="Proteomes" id="UP000255355"/>
    </source>
</evidence>
<keyword evidence="2" id="KW-1185">Reference proteome</keyword>
<dbReference type="EMBL" id="QQAZ01000015">
    <property type="protein sequence ID" value="RDI44864.1"/>
    <property type="molecule type" value="Genomic_DNA"/>
</dbReference>
<comment type="caution">
    <text evidence="1">The sequence shown here is derived from an EMBL/GenBank/DDBJ whole genome shotgun (WGS) entry which is preliminary data.</text>
</comment>